<name>A0ABT8AU06_9HYPH</name>
<sequence length="53" mass="5682">MQIDIRIVWSDIEAVKGAGASAEDETVGWLMGTHGRQTRAVPGAVIAPPRPLR</sequence>
<organism evidence="1 2">
    <name type="scientific">Methylobacterium longum</name>
    <dbReference type="NCBI Taxonomy" id="767694"/>
    <lineage>
        <taxon>Bacteria</taxon>
        <taxon>Pseudomonadati</taxon>
        <taxon>Pseudomonadota</taxon>
        <taxon>Alphaproteobacteria</taxon>
        <taxon>Hyphomicrobiales</taxon>
        <taxon>Methylobacteriaceae</taxon>
        <taxon>Methylobacterium</taxon>
    </lineage>
</organism>
<reference evidence="2" key="1">
    <citation type="journal article" date="2019" name="Int. J. Syst. Evol. Microbiol.">
        <title>The Global Catalogue of Microorganisms (GCM) 10K type strain sequencing project: providing services to taxonomists for standard genome sequencing and annotation.</title>
        <authorList>
            <consortium name="The Broad Institute Genomics Platform"/>
            <consortium name="The Broad Institute Genome Sequencing Center for Infectious Disease"/>
            <person name="Wu L."/>
            <person name="Ma J."/>
        </authorList>
    </citation>
    <scope>NUCLEOTIDE SEQUENCE [LARGE SCALE GENOMIC DNA]</scope>
    <source>
        <strain evidence="2">CECT 7806</strain>
    </source>
</reference>
<dbReference type="Proteomes" id="UP001244297">
    <property type="component" value="Unassembled WGS sequence"/>
</dbReference>
<keyword evidence="2" id="KW-1185">Reference proteome</keyword>
<evidence type="ECO:0000313" key="2">
    <source>
        <dbReference type="Proteomes" id="UP001244297"/>
    </source>
</evidence>
<evidence type="ECO:0000313" key="1">
    <source>
        <dbReference type="EMBL" id="MDN3572819.1"/>
    </source>
</evidence>
<gene>
    <name evidence="1" type="ORF">QWZ18_19580</name>
</gene>
<dbReference type="EMBL" id="JAUFPT010000062">
    <property type="protein sequence ID" value="MDN3572819.1"/>
    <property type="molecule type" value="Genomic_DNA"/>
</dbReference>
<comment type="caution">
    <text evidence="1">The sequence shown here is derived from an EMBL/GenBank/DDBJ whole genome shotgun (WGS) entry which is preliminary data.</text>
</comment>
<protein>
    <submittedName>
        <fullName evidence="1">Uncharacterized protein</fullName>
    </submittedName>
</protein>
<dbReference type="RefSeq" id="WP_238285845.1">
    <property type="nucleotide sequence ID" value="NZ_BPQS01000004.1"/>
</dbReference>
<proteinExistence type="predicted"/>
<accession>A0ABT8AU06</accession>